<organism evidence="2 3">
    <name type="scientific">Trichomonas vaginalis (strain ATCC PRA-98 / G3)</name>
    <dbReference type="NCBI Taxonomy" id="412133"/>
    <lineage>
        <taxon>Eukaryota</taxon>
        <taxon>Metamonada</taxon>
        <taxon>Parabasalia</taxon>
        <taxon>Trichomonadida</taxon>
        <taxon>Trichomonadidae</taxon>
        <taxon>Trichomonas</taxon>
    </lineage>
</organism>
<evidence type="ECO:0000313" key="3">
    <source>
        <dbReference type="Proteomes" id="UP000001542"/>
    </source>
</evidence>
<dbReference type="InParanoid" id="A2FDH5"/>
<evidence type="ECO:0000313" key="2">
    <source>
        <dbReference type="EMBL" id="EAX97052.1"/>
    </source>
</evidence>
<dbReference type="InterPro" id="IPR001005">
    <property type="entry name" value="SANT/Myb"/>
</dbReference>
<dbReference type="AlphaFoldDB" id="A2FDH5"/>
<evidence type="ECO:0000259" key="1">
    <source>
        <dbReference type="PROSITE" id="PS50090"/>
    </source>
</evidence>
<dbReference type="SMART" id="SM00717">
    <property type="entry name" value="SANT"/>
    <property type="match status" value="1"/>
</dbReference>
<dbReference type="PROSITE" id="PS50090">
    <property type="entry name" value="MYB_LIKE"/>
    <property type="match status" value="1"/>
</dbReference>
<dbReference type="Proteomes" id="UP000001542">
    <property type="component" value="Unassembled WGS sequence"/>
</dbReference>
<accession>A2FDH5</accession>
<dbReference type="RefSeq" id="XP_001309982.1">
    <property type="nucleotide sequence ID" value="XM_001309981.1"/>
</dbReference>
<dbReference type="SMR" id="A2FDH5"/>
<dbReference type="Pfam" id="PF00249">
    <property type="entry name" value="Myb_DNA-binding"/>
    <property type="match status" value="1"/>
</dbReference>
<dbReference type="Gene3D" id="1.10.246.220">
    <property type="match status" value="1"/>
</dbReference>
<dbReference type="OrthoDB" id="608866at2759"/>
<keyword evidence="3" id="KW-1185">Reference proteome</keyword>
<dbReference type="InterPro" id="IPR009057">
    <property type="entry name" value="Homeodomain-like_sf"/>
</dbReference>
<protein>
    <submittedName>
        <fullName evidence="2">Myb-like DNA-binding domain containing protein</fullName>
    </submittedName>
</protein>
<gene>
    <name evidence="2" type="ORF">TVAG_353830</name>
</gene>
<dbReference type="SUPFAM" id="SSF46689">
    <property type="entry name" value="Homeodomain-like"/>
    <property type="match status" value="1"/>
</dbReference>
<keyword evidence="2" id="KW-0238">DNA-binding</keyword>
<dbReference type="KEGG" id="tva:4754830"/>
<reference evidence="2" key="2">
    <citation type="journal article" date="2007" name="Science">
        <title>Draft genome sequence of the sexually transmitted pathogen Trichomonas vaginalis.</title>
        <authorList>
            <person name="Carlton J.M."/>
            <person name="Hirt R.P."/>
            <person name="Silva J.C."/>
            <person name="Delcher A.L."/>
            <person name="Schatz M."/>
            <person name="Zhao Q."/>
            <person name="Wortman J.R."/>
            <person name="Bidwell S.L."/>
            <person name="Alsmark U.C.M."/>
            <person name="Besteiro S."/>
            <person name="Sicheritz-Ponten T."/>
            <person name="Noel C.J."/>
            <person name="Dacks J.B."/>
            <person name="Foster P.G."/>
            <person name="Simillion C."/>
            <person name="Van de Peer Y."/>
            <person name="Miranda-Saavedra D."/>
            <person name="Barton G.J."/>
            <person name="Westrop G.D."/>
            <person name="Mueller S."/>
            <person name="Dessi D."/>
            <person name="Fiori P.L."/>
            <person name="Ren Q."/>
            <person name="Paulsen I."/>
            <person name="Zhang H."/>
            <person name="Bastida-Corcuera F.D."/>
            <person name="Simoes-Barbosa A."/>
            <person name="Brown M.T."/>
            <person name="Hayes R.D."/>
            <person name="Mukherjee M."/>
            <person name="Okumura C.Y."/>
            <person name="Schneider R."/>
            <person name="Smith A.J."/>
            <person name="Vanacova S."/>
            <person name="Villalvazo M."/>
            <person name="Haas B.J."/>
            <person name="Pertea M."/>
            <person name="Feldblyum T.V."/>
            <person name="Utterback T.R."/>
            <person name="Shu C.L."/>
            <person name="Osoegawa K."/>
            <person name="de Jong P.J."/>
            <person name="Hrdy I."/>
            <person name="Horvathova L."/>
            <person name="Zubacova Z."/>
            <person name="Dolezal P."/>
            <person name="Malik S.B."/>
            <person name="Logsdon J.M. Jr."/>
            <person name="Henze K."/>
            <person name="Gupta A."/>
            <person name="Wang C.C."/>
            <person name="Dunne R.L."/>
            <person name="Upcroft J.A."/>
            <person name="Upcroft P."/>
            <person name="White O."/>
            <person name="Salzberg S.L."/>
            <person name="Tang P."/>
            <person name="Chiu C.-H."/>
            <person name="Lee Y.-S."/>
            <person name="Embley T.M."/>
            <person name="Coombs G.H."/>
            <person name="Mottram J.C."/>
            <person name="Tachezy J."/>
            <person name="Fraser-Liggett C.M."/>
            <person name="Johnson P.J."/>
        </authorList>
    </citation>
    <scope>NUCLEOTIDE SEQUENCE [LARGE SCALE GENOMIC DNA]</scope>
    <source>
        <strain evidence="2">G3</strain>
    </source>
</reference>
<dbReference type="GO" id="GO:0003677">
    <property type="term" value="F:DNA binding"/>
    <property type="evidence" value="ECO:0007669"/>
    <property type="project" value="UniProtKB-KW"/>
</dbReference>
<name>A2FDH5_TRIV3</name>
<dbReference type="VEuPathDB" id="TrichDB:TVAG_353830"/>
<proteinExistence type="predicted"/>
<feature type="domain" description="Myb-like" evidence="1">
    <location>
        <begin position="54"/>
        <end position="111"/>
    </location>
</feature>
<reference evidence="2" key="1">
    <citation type="submission" date="2006-10" db="EMBL/GenBank/DDBJ databases">
        <authorList>
            <person name="Amadeo P."/>
            <person name="Zhao Q."/>
            <person name="Wortman J."/>
            <person name="Fraser-Liggett C."/>
            <person name="Carlton J."/>
        </authorList>
    </citation>
    <scope>NUCLEOTIDE SEQUENCE</scope>
    <source>
        <strain evidence="2">G3</strain>
    </source>
</reference>
<dbReference type="CDD" id="cd11660">
    <property type="entry name" value="SANT_TRF"/>
    <property type="match status" value="1"/>
</dbReference>
<dbReference type="VEuPathDB" id="TrichDB:TVAGG3_0481320"/>
<sequence>MTKDISKIVTYSFIDYKDVLQIYSIYNNEKVNKYIRKELEGIPRLDFREKVTSKQRNPSKNWTTEELDAFVKGLEEFGVGNWTLIRNKYSSIFDKNNRTRQDMYRKWVNLSKKSEYQYLIPQNNNKQEKKAK</sequence>
<dbReference type="EMBL" id="DS113732">
    <property type="protein sequence ID" value="EAX97052.1"/>
    <property type="molecule type" value="Genomic_DNA"/>
</dbReference>